<dbReference type="EMBL" id="ACQA01000001">
    <property type="protein sequence ID" value="EEQ95182.1"/>
    <property type="molecule type" value="Genomic_DNA"/>
</dbReference>
<dbReference type="Gene3D" id="2.30.42.10">
    <property type="match status" value="1"/>
</dbReference>
<dbReference type="GO" id="GO:0008236">
    <property type="term" value="F:serine-type peptidase activity"/>
    <property type="evidence" value="ECO:0007669"/>
    <property type="project" value="InterPro"/>
</dbReference>
<feature type="domain" description="Tail specific protease" evidence="2">
    <location>
        <begin position="232"/>
        <end position="425"/>
    </location>
</feature>
<dbReference type="InterPro" id="IPR036034">
    <property type="entry name" value="PDZ_sf"/>
</dbReference>
<name>C4WJF3_9HYPH</name>
<dbReference type="PANTHER" id="PTHR32060">
    <property type="entry name" value="TAIL-SPECIFIC PROTEASE"/>
    <property type="match status" value="1"/>
</dbReference>
<evidence type="ECO:0000313" key="4">
    <source>
        <dbReference type="Proteomes" id="UP000004386"/>
    </source>
</evidence>
<dbReference type="AlphaFoldDB" id="C4WJF3"/>
<reference evidence="3 4" key="1">
    <citation type="submission" date="2009-05" db="EMBL/GenBank/DDBJ databases">
        <authorList>
            <person name="Setubal J.C."/>
            <person name="Boyle S."/>
            <person name="Crasta O.R."/>
            <person name="Gillespie J.J."/>
            <person name="Kenyon R.W."/>
            <person name="Lu J."/>
            <person name="Mane S."/>
            <person name="Nagrani S."/>
            <person name="Shallom J.M."/>
            <person name="Shallom S."/>
            <person name="Shukla M."/>
            <person name="Snyder E.E."/>
            <person name="Sobral B.W."/>
            <person name="Wattam A.R."/>
            <person name="Will R."/>
            <person name="Williams K."/>
            <person name="Yoo H."/>
            <person name="Munk C."/>
            <person name="Tapia R."/>
            <person name="Green L."/>
            <person name="Rogers Y."/>
            <person name="Detter J.C."/>
            <person name="Bruce D."/>
            <person name="Brettin T.S."/>
            <person name="Tsolis R."/>
        </authorList>
    </citation>
    <scope>NUCLEOTIDE SEQUENCE [LARGE SCALE GENOMIC DNA]</scope>
    <source>
        <strain evidence="3 4">LMG 3301</strain>
    </source>
</reference>
<dbReference type="InterPro" id="IPR005151">
    <property type="entry name" value="Tail-specific_protease"/>
</dbReference>
<dbReference type="Pfam" id="PF03572">
    <property type="entry name" value="Peptidase_S41"/>
    <property type="match status" value="1"/>
</dbReference>
<proteinExistence type="predicted"/>
<dbReference type="SMART" id="SM00245">
    <property type="entry name" value="TSPc"/>
    <property type="match status" value="1"/>
</dbReference>
<accession>C4WJF3</accession>
<dbReference type="PANTHER" id="PTHR32060:SF22">
    <property type="entry name" value="CARBOXYL-TERMINAL-PROCESSING PEPTIDASE 3, CHLOROPLASTIC"/>
    <property type="match status" value="1"/>
</dbReference>
<protein>
    <recommendedName>
        <fullName evidence="2">Tail specific protease domain-containing protein</fullName>
    </recommendedName>
</protein>
<dbReference type="HOGENOM" id="CLU_048401_0_0_5"/>
<comment type="caution">
    <text evidence="3">The sequence shown here is derived from an EMBL/GenBank/DDBJ whole genome shotgun (WGS) entry which is preliminary data.</text>
</comment>
<dbReference type="Gene3D" id="3.30.750.44">
    <property type="match status" value="1"/>
</dbReference>
<sequence>MSRCLTRQIIAALYIQYSYYFNSYIYFNGLIMTAFRHALIVFAFLANMSPAFAADVPDDISIRRETIDTICSILRTEFFDPEMAGLDWDKMCQEAHVKVGIVKDDEQFRAIAASLPAALKTSHTAYYAPKDPDFAILYSVYGKLERFKEVTARHGGLPLLRGAGIFAKKVDGRVFIDNILDGSPAEKAGLKEGDELVEPSQAVFAARWPDDKTEAEAKTAIVHFRRTPGGPIESRTVDLLSGDALQMLSTATEKSVRIIERGGVKIGYLRGWTMLTRAETGGPAEVLRSALNGEFADVSAVVFDARGRIGGGGIDILETYFGPRVVMSSKGQKNEQWLDHPVMPAGKPLIIIIDQHTRSAAEVMSYVAKRDKLALLVGSRTAGAVAGGSLFPLPDGGGLYVAVQALRTDGHVLEGQGVVPDVIVEGSLPYAGGADPQLDRALEEAEKKARER</sequence>
<feature type="compositionally biased region" description="Basic and acidic residues" evidence="1">
    <location>
        <begin position="437"/>
        <end position="452"/>
    </location>
</feature>
<evidence type="ECO:0000259" key="2">
    <source>
        <dbReference type="SMART" id="SM00245"/>
    </source>
</evidence>
<dbReference type="GO" id="GO:0004175">
    <property type="term" value="F:endopeptidase activity"/>
    <property type="evidence" value="ECO:0007669"/>
    <property type="project" value="TreeGrafter"/>
</dbReference>
<dbReference type="Proteomes" id="UP000004386">
    <property type="component" value="Unassembled WGS sequence"/>
</dbReference>
<dbReference type="InterPro" id="IPR029045">
    <property type="entry name" value="ClpP/crotonase-like_dom_sf"/>
</dbReference>
<evidence type="ECO:0000256" key="1">
    <source>
        <dbReference type="SAM" id="MobiDB-lite"/>
    </source>
</evidence>
<feature type="region of interest" description="Disordered" evidence="1">
    <location>
        <begin position="432"/>
        <end position="452"/>
    </location>
</feature>
<dbReference type="Gene3D" id="3.90.226.10">
    <property type="entry name" value="2-enoyl-CoA Hydratase, Chain A, domain 1"/>
    <property type="match status" value="1"/>
</dbReference>
<dbReference type="SUPFAM" id="SSF52096">
    <property type="entry name" value="ClpP/crotonase"/>
    <property type="match status" value="1"/>
</dbReference>
<organism evidence="3 4">
    <name type="scientific">Brucella intermedia LMG 3301</name>
    <dbReference type="NCBI Taxonomy" id="641118"/>
    <lineage>
        <taxon>Bacteria</taxon>
        <taxon>Pseudomonadati</taxon>
        <taxon>Pseudomonadota</taxon>
        <taxon>Alphaproteobacteria</taxon>
        <taxon>Hyphomicrobiales</taxon>
        <taxon>Brucellaceae</taxon>
        <taxon>Brucella/Ochrobactrum group</taxon>
        <taxon>Brucella</taxon>
    </lineage>
</organism>
<dbReference type="SUPFAM" id="SSF50156">
    <property type="entry name" value="PDZ domain-like"/>
    <property type="match status" value="1"/>
</dbReference>
<gene>
    <name evidence="3" type="ORF">OINT_1000533</name>
</gene>
<evidence type="ECO:0000313" key="3">
    <source>
        <dbReference type="EMBL" id="EEQ95182.1"/>
    </source>
</evidence>
<dbReference type="GO" id="GO:0006508">
    <property type="term" value="P:proteolysis"/>
    <property type="evidence" value="ECO:0007669"/>
    <property type="project" value="InterPro"/>
</dbReference>